<dbReference type="Pfam" id="PF01483">
    <property type="entry name" value="P_proprotein"/>
    <property type="match status" value="1"/>
</dbReference>
<evidence type="ECO:0000256" key="1">
    <source>
        <dbReference type="ARBA" id="ARBA00004370"/>
    </source>
</evidence>
<evidence type="ECO:0000313" key="19">
    <source>
        <dbReference type="Proteomes" id="UP000095038"/>
    </source>
</evidence>
<dbReference type="InterPro" id="IPR023827">
    <property type="entry name" value="Peptidase_S8_Asp-AS"/>
</dbReference>
<evidence type="ECO:0000256" key="5">
    <source>
        <dbReference type="ARBA" id="ARBA00022729"/>
    </source>
</evidence>
<dbReference type="InterPro" id="IPR015500">
    <property type="entry name" value="Peptidase_S8_subtilisin-rel"/>
</dbReference>
<keyword evidence="4 16" id="KW-0812">Transmembrane</keyword>
<evidence type="ECO:0000256" key="3">
    <source>
        <dbReference type="ARBA" id="ARBA00022670"/>
    </source>
</evidence>
<feature type="domain" description="P/Homo B" evidence="17">
    <location>
        <begin position="338"/>
        <end position="489"/>
    </location>
</feature>
<protein>
    <recommendedName>
        <fullName evidence="17">P/Homo B domain-containing protein</fullName>
    </recommendedName>
</protein>
<dbReference type="Proteomes" id="UP000095038">
    <property type="component" value="Unassembled WGS sequence"/>
</dbReference>
<dbReference type="InParanoid" id="A0A1D2VHN3"/>
<dbReference type="STRING" id="1344418.A0A1D2VHN3"/>
<organism evidence="18 19">
    <name type="scientific">Ascoidea rubescens DSM 1968</name>
    <dbReference type="NCBI Taxonomy" id="1344418"/>
    <lineage>
        <taxon>Eukaryota</taxon>
        <taxon>Fungi</taxon>
        <taxon>Dikarya</taxon>
        <taxon>Ascomycota</taxon>
        <taxon>Saccharomycotina</taxon>
        <taxon>Saccharomycetes</taxon>
        <taxon>Ascoideaceae</taxon>
        <taxon>Ascoidea</taxon>
    </lineage>
</organism>
<evidence type="ECO:0000256" key="2">
    <source>
        <dbReference type="ARBA" id="ARBA00005325"/>
    </source>
</evidence>
<dbReference type="InterPro" id="IPR023828">
    <property type="entry name" value="Peptidase_S8_Ser-AS"/>
</dbReference>
<dbReference type="CDD" id="cd04059">
    <property type="entry name" value="Peptidases_S8_Protein_convertases_Kexins_Furin-like"/>
    <property type="match status" value="1"/>
</dbReference>
<dbReference type="InterPro" id="IPR008979">
    <property type="entry name" value="Galactose-bd-like_sf"/>
</dbReference>
<dbReference type="PRINTS" id="PR00723">
    <property type="entry name" value="SUBTILISIN"/>
</dbReference>
<dbReference type="PANTHER" id="PTHR42884">
    <property type="entry name" value="PROPROTEIN CONVERTASE SUBTILISIN/KEXIN-RELATED"/>
    <property type="match status" value="1"/>
</dbReference>
<dbReference type="GO" id="GO:0007323">
    <property type="term" value="P:peptide pheromone maturation"/>
    <property type="evidence" value="ECO:0007669"/>
    <property type="project" value="UniProtKB-ARBA"/>
</dbReference>
<dbReference type="EMBL" id="KV454480">
    <property type="protein sequence ID" value="ODV61135.1"/>
    <property type="molecule type" value="Genomic_DNA"/>
</dbReference>
<feature type="active site" description="Charge relay system" evidence="13 14">
    <location>
        <position position="89"/>
    </location>
</feature>
<evidence type="ECO:0000256" key="9">
    <source>
        <dbReference type="ARBA" id="ARBA00022989"/>
    </source>
</evidence>
<dbReference type="GO" id="GO:0000139">
    <property type="term" value="C:Golgi membrane"/>
    <property type="evidence" value="ECO:0007669"/>
    <property type="project" value="TreeGrafter"/>
</dbReference>
<evidence type="ECO:0000313" key="18">
    <source>
        <dbReference type="EMBL" id="ODV61135.1"/>
    </source>
</evidence>
<feature type="active site" description="Charge relay system" evidence="13 14">
    <location>
        <position position="261"/>
    </location>
</feature>
<dbReference type="RefSeq" id="XP_020047442.1">
    <property type="nucleotide sequence ID" value="XM_020194546.1"/>
</dbReference>
<feature type="transmembrane region" description="Helical" evidence="16">
    <location>
        <begin position="499"/>
        <end position="525"/>
    </location>
</feature>
<dbReference type="InterPro" id="IPR002884">
    <property type="entry name" value="P_dom"/>
</dbReference>
<keyword evidence="3 14" id="KW-0645">Protease</keyword>
<keyword evidence="8" id="KW-0106">Calcium</keyword>
<evidence type="ECO:0000256" key="13">
    <source>
        <dbReference type="PIRSR" id="PIRSR615500-1"/>
    </source>
</evidence>
<accession>A0A1D2VHN3</accession>
<evidence type="ECO:0000259" key="17">
    <source>
        <dbReference type="PROSITE" id="PS51829"/>
    </source>
</evidence>
<dbReference type="SUPFAM" id="SSF49785">
    <property type="entry name" value="Galactose-binding domain-like"/>
    <property type="match status" value="1"/>
</dbReference>
<dbReference type="InterPro" id="IPR036852">
    <property type="entry name" value="Peptidase_S8/S53_dom_sf"/>
</dbReference>
<keyword evidence="5" id="KW-0732">Signal</keyword>
<dbReference type="PROSITE" id="PS51829">
    <property type="entry name" value="P_HOMO_B"/>
    <property type="match status" value="1"/>
</dbReference>
<dbReference type="PROSITE" id="PS00137">
    <property type="entry name" value="SUBTILASE_HIS"/>
    <property type="match status" value="1"/>
</dbReference>
<dbReference type="GO" id="GO:0005802">
    <property type="term" value="C:trans-Golgi network"/>
    <property type="evidence" value="ECO:0007669"/>
    <property type="project" value="TreeGrafter"/>
</dbReference>
<dbReference type="PROSITE" id="PS00136">
    <property type="entry name" value="SUBTILASE_ASP"/>
    <property type="match status" value="1"/>
</dbReference>
<name>A0A1D2VHN3_9ASCO</name>
<dbReference type="PANTHER" id="PTHR42884:SF14">
    <property type="entry name" value="NEUROENDOCRINE CONVERTASE 1"/>
    <property type="match status" value="1"/>
</dbReference>
<feature type="region of interest" description="Disordered" evidence="15">
    <location>
        <begin position="541"/>
        <end position="584"/>
    </location>
</feature>
<evidence type="ECO:0000256" key="6">
    <source>
        <dbReference type="ARBA" id="ARBA00022801"/>
    </source>
</evidence>
<dbReference type="GO" id="GO:0016485">
    <property type="term" value="P:protein processing"/>
    <property type="evidence" value="ECO:0007669"/>
    <property type="project" value="TreeGrafter"/>
</dbReference>
<dbReference type="AlphaFoldDB" id="A0A1D2VHN3"/>
<sequence>MQNKEKKNINDPEFPNQWHLFNKYYPQRDLNVTGLWYENITGSGIVTAIIDDGIDYNSIDLKNSYCKEGSWDFNSNSDSPLPKLYNDYHGTRCAGEIAASKNDGFCGVGIAYDSKVSGIRILSGEITNEDEAVALIYRLDINDIYSCSWGPNDNGQLLEGPDKLVKEALIKGVTEGRNNKGAIYVWASGNGGKNGDNCNYDGYTNSIYSITVGAIDYTDYHSSYSEACSAVLISTYSSGFGKNIYTTDINGKCTNKHSGTSAAAPLAAGVYALLLSYKPQLTWRDVQYLTILSSVEVDIKDKSWKKSFIYNKRYSHVYGYGKIDSYKLIELSKNWKNVKPQSWYYLQVYDINEGINENDDIDNIKSRFQSQKDTIVKKNFKLFVDEKELRLNNFERIEHVNLIINLDASIRGKVEINLISPNGIKSELGVQRPHDKSNEGFRNWSFMSVAHWNESGHGEWIVEVVNYDNENNNVFLKNIQLKLFGESIHSNKAQNFGEFSMNVVLIMSLISLGGFSVLGMFYCLFGFKYEIATESEFALLENKDSESEEEEEEEAISKDTVEAPRNGIGMLQEESPKNVSSSGN</sequence>
<evidence type="ECO:0000256" key="11">
    <source>
        <dbReference type="ARBA" id="ARBA00023145"/>
    </source>
</evidence>
<evidence type="ECO:0000256" key="7">
    <source>
        <dbReference type="ARBA" id="ARBA00022825"/>
    </source>
</evidence>
<dbReference type="InterPro" id="IPR000209">
    <property type="entry name" value="Peptidase_S8/S53_dom"/>
</dbReference>
<evidence type="ECO:0000256" key="4">
    <source>
        <dbReference type="ARBA" id="ARBA00022692"/>
    </source>
</evidence>
<keyword evidence="10 16" id="KW-0472">Membrane</keyword>
<proteinExistence type="inferred from homology"/>
<dbReference type="OrthoDB" id="300641at2759"/>
<dbReference type="FunFam" id="2.60.120.260:FF:000026">
    <property type="entry name" value="proprotein convertase subtilisin/kexin type 7"/>
    <property type="match status" value="1"/>
</dbReference>
<evidence type="ECO:0000256" key="15">
    <source>
        <dbReference type="SAM" id="MobiDB-lite"/>
    </source>
</evidence>
<comment type="similarity">
    <text evidence="2">Belongs to the peptidase S8 family. Furin subfamily.</text>
</comment>
<dbReference type="PROSITE" id="PS51892">
    <property type="entry name" value="SUBTILASE"/>
    <property type="match status" value="1"/>
</dbReference>
<dbReference type="PROSITE" id="PS00138">
    <property type="entry name" value="SUBTILASE_SER"/>
    <property type="match status" value="1"/>
</dbReference>
<keyword evidence="12" id="KW-0325">Glycoprotein</keyword>
<dbReference type="FunFam" id="3.40.50.200:FF:000005">
    <property type="entry name" value="Proprotein convertase subtilisin/kexin type 7"/>
    <property type="match status" value="1"/>
</dbReference>
<dbReference type="GO" id="GO:0004252">
    <property type="term" value="F:serine-type endopeptidase activity"/>
    <property type="evidence" value="ECO:0007669"/>
    <property type="project" value="UniProtKB-UniRule"/>
</dbReference>
<evidence type="ECO:0000256" key="16">
    <source>
        <dbReference type="SAM" id="Phobius"/>
    </source>
</evidence>
<dbReference type="Pfam" id="PF00082">
    <property type="entry name" value="Peptidase_S8"/>
    <property type="match status" value="1"/>
</dbReference>
<evidence type="ECO:0000256" key="12">
    <source>
        <dbReference type="ARBA" id="ARBA00023180"/>
    </source>
</evidence>
<keyword evidence="19" id="KW-1185">Reference proteome</keyword>
<keyword evidence="7 14" id="KW-0720">Serine protease</keyword>
<dbReference type="Gene3D" id="3.40.50.200">
    <property type="entry name" value="Peptidase S8/S53 domain"/>
    <property type="match status" value="1"/>
</dbReference>
<feature type="active site" description="Charge relay system" evidence="13 14">
    <location>
        <position position="51"/>
    </location>
</feature>
<keyword evidence="11" id="KW-0865">Zymogen</keyword>
<keyword evidence="9 16" id="KW-1133">Transmembrane helix</keyword>
<dbReference type="InterPro" id="IPR034182">
    <property type="entry name" value="Kexin/furin"/>
</dbReference>
<dbReference type="InterPro" id="IPR022398">
    <property type="entry name" value="Peptidase_S8_His-AS"/>
</dbReference>
<evidence type="ECO:0000256" key="14">
    <source>
        <dbReference type="PROSITE-ProRule" id="PRU01240"/>
    </source>
</evidence>
<comment type="subcellular location">
    <subcellularLocation>
        <location evidence="1">Membrane</location>
    </subcellularLocation>
</comment>
<reference evidence="19" key="1">
    <citation type="submission" date="2016-05" db="EMBL/GenBank/DDBJ databases">
        <title>Comparative genomics of biotechnologically important yeasts.</title>
        <authorList>
            <consortium name="DOE Joint Genome Institute"/>
            <person name="Riley R."/>
            <person name="Haridas S."/>
            <person name="Wolfe K.H."/>
            <person name="Lopes M.R."/>
            <person name="Hittinger C.T."/>
            <person name="Goker M."/>
            <person name="Salamov A."/>
            <person name="Wisecaver J."/>
            <person name="Long T.M."/>
            <person name="Aerts A.L."/>
            <person name="Barry K."/>
            <person name="Choi C."/>
            <person name="Clum A."/>
            <person name="Coughlan A.Y."/>
            <person name="Deshpande S."/>
            <person name="Douglass A.P."/>
            <person name="Hanson S.J."/>
            <person name="Klenk H.-P."/>
            <person name="Labutti K."/>
            <person name="Lapidus A."/>
            <person name="Lindquist E."/>
            <person name="Lipzen A."/>
            <person name="Meier-Kolthoff J.P."/>
            <person name="Ohm R.A."/>
            <person name="Otillar R.P."/>
            <person name="Pangilinan J."/>
            <person name="Peng Y."/>
            <person name="Rokas A."/>
            <person name="Rosa C.A."/>
            <person name="Scheuner C."/>
            <person name="Sibirny A.A."/>
            <person name="Slot J.C."/>
            <person name="Stielow J.B."/>
            <person name="Sun H."/>
            <person name="Kurtzman C.P."/>
            <person name="Blackwell M."/>
            <person name="Grigoriev I.V."/>
            <person name="Jeffries T.W."/>
        </authorList>
    </citation>
    <scope>NUCLEOTIDE SEQUENCE [LARGE SCALE GENOMIC DNA]</scope>
    <source>
        <strain evidence="19">DSM 1968</strain>
    </source>
</reference>
<dbReference type="Gene3D" id="2.60.120.260">
    <property type="entry name" value="Galactose-binding domain-like"/>
    <property type="match status" value="1"/>
</dbReference>
<dbReference type="SUPFAM" id="SSF52743">
    <property type="entry name" value="Subtilisin-like"/>
    <property type="match status" value="1"/>
</dbReference>
<evidence type="ECO:0000256" key="10">
    <source>
        <dbReference type="ARBA" id="ARBA00023136"/>
    </source>
</evidence>
<dbReference type="GeneID" id="30968182"/>
<keyword evidence="6 14" id="KW-0378">Hydrolase</keyword>
<gene>
    <name evidence="18" type="ORF">ASCRUDRAFT_80883</name>
</gene>
<evidence type="ECO:0000256" key="8">
    <source>
        <dbReference type="ARBA" id="ARBA00022837"/>
    </source>
</evidence>